<dbReference type="PROSITE" id="PS50110">
    <property type="entry name" value="RESPONSE_REGULATORY"/>
    <property type="match status" value="1"/>
</dbReference>
<reference evidence="10 11" key="1">
    <citation type="journal article" date="2019" name="Int. J. Syst. Evol. Microbiol.">
        <title>The Global Catalogue of Microorganisms (GCM) 10K type strain sequencing project: providing services to taxonomists for standard genome sequencing and annotation.</title>
        <authorList>
            <consortium name="The Broad Institute Genomics Platform"/>
            <consortium name="The Broad Institute Genome Sequencing Center for Infectious Disease"/>
            <person name="Wu L."/>
            <person name="Ma J."/>
        </authorList>
    </citation>
    <scope>NUCLEOTIDE SEQUENCE [LARGE SCALE GENOMIC DNA]</scope>
    <source>
        <strain evidence="10 11">JCM 12774</strain>
    </source>
</reference>
<sequence>METDLERRNIVSKHVLIVEDEERIREVISDYFIKDGWQVTETDNGRDALSWFEALYPDLVILDIMMPQMDGFEVCKELRLRSGVPIILLTAKSADQDKLLGYELGADDYITKPFSPKVLVAKANSLMKRVIDNYKPDGYRILFGSSVLNTLAHRLEVDGVEVELTPKEYELLLLLINNKNLVVTREVIIARVWGIEFEGDNRVVDSHIKKLRSKLGYDSQFIRTVIGVGYKFQQEDSLDQKGEL</sequence>
<dbReference type="InterPro" id="IPR036388">
    <property type="entry name" value="WH-like_DNA-bd_sf"/>
</dbReference>
<protein>
    <submittedName>
        <fullName evidence="10">Response regulator transcription factor</fullName>
    </submittedName>
</protein>
<evidence type="ECO:0000313" key="10">
    <source>
        <dbReference type="EMBL" id="GAA0380570.1"/>
    </source>
</evidence>
<keyword evidence="1 6" id="KW-0597">Phosphoprotein</keyword>
<evidence type="ECO:0000256" key="3">
    <source>
        <dbReference type="ARBA" id="ARBA00023015"/>
    </source>
</evidence>
<accession>A0ABN0Y2P3</accession>
<dbReference type="SMART" id="SM00448">
    <property type="entry name" value="REC"/>
    <property type="match status" value="1"/>
</dbReference>
<dbReference type="CDD" id="cd00383">
    <property type="entry name" value="trans_reg_C"/>
    <property type="match status" value="1"/>
</dbReference>
<evidence type="ECO:0000256" key="1">
    <source>
        <dbReference type="ARBA" id="ARBA00022553"/>
    </source>
</evidence>
<name>A0ABN0Y2P3_9BACL</name>
<feature type="domain" description="Response regulatory" evidence="8">
    <location>
        <begin position="14"/>
        <end position="127"/>
    </location>
</feature>
<dbReference type="InterPro" id="IPR011006">
    <property type="entry name" value="CheY-like_superfamily"/>
</dbReference>
<keyword evidence="4 7" id="KW-0238">DNA-binding</keyword>
<dbReference type="InterPro" id="IPR001867">
    <property type="entry name" value="OmpR/PhoB-type_DNA-bd"/>
</dbReference>
<dbReference type="Gene3D" id="1.10.10.10">
    <property type="entry name" value="Winged helix-like DNA-binding domain superfamily/Winged helix DNA-binding domain"/>
    <property type="match status" value="1"/>
</dbReference>
<gene>
    <name evidence="10" type="ORF">GCM10008933_09650</name>
</gene>
<evidence type="ECO:0000256" key="2">
    <source>
        <dbReference type="ARBA" id="ARBA00023012"/>
    </source>
</evidence>
<feature type="DNA-binding region" description="OmpR/PhoB-type" evidence="7">
    <location>
        <begin position="138"/>
        <end position="234"/>
    </location>
</feature>
<feature type="modified residue" description="4-aspartylphosphate" evidence="6">
    <location>
        <position position="63"/>
    </location>
</feature>
<dbReference type="InterPro" id="IPR039420">
    <property type="entry name" value="WalR-like"/>
</dbReference>
<evidence type="ECO:0000256" key="7">
    <source>
        <dbReference type="PROSITE-ProRule" id="PRU01091"/>
    </source>
</evidence>
<dbReference type="SUPFAM" id="SSF52172">
    <property type="entry name" value="CheY-like"/>
    <property type="match status" value="1"/>
</dbReference>
<evidence type="ECO:0000256" key="4">
    <source>
        <dbReference type="ARBA" id="ARBA00023125"/>
    </source>
</evidence>
<dbReference type="PANTHER" id="PTHR48111">
    <property type="entry name" value="REGULATOR OF RPOS"/>
    <property type="match status" value="1"/>
</dbReference>
<dbReference type="SMART" id="SM00862">
    <property type="entry name" value="Trans_reg_C"/>
    <property type="match status" value="1"/>
</dbReference>
<evidence type="ECO:0000259" key="8">
    <source>
        <dbReference type="PROSITE" id="PS50110"/>
    </source>
</evidence>
<evidence type="ECO:0000259" key="9">
    <source>
        <dbReference type="PROSITE" id="PS51755"/>
    </source>
</evidence>
<dbReference type="EMBL" id="BAAACX010000006">
    <property type="protein sequence ID" value="GAA0380570.1"/>
    <property type="molecule type" value="Genomic_DNA"/>
</dbReference>
<comment type="caution">
    <text evidence="10">The sequence shown here is derived from an EMBL/GenBank/DDBJ whole genome shotgun (WGS) entry which is preliminary data.</text>
</comment>
<keyword evidence="11" id="KW-1185">Reference proteome</keyword>
<dbReference type="CDD" id="cd17574">
    <property type="entry name" value="REC_OmpR"/>
    <property type="match status" value="1"/>
</dbReference>
<dbReference type="Pfam" id="PF00486">
    <property type="entry name" value="Trans_reg_C"/>
    <property type="match status" value="1"/>
</dbReference>
<dbReference type="Proteomes" id="UP001500340">
    <property type="component" value="Unassembled WGS sequence"/>
</dbReference>
<dbReference type="InterPro" id="IPR001789">
    <property type="entry name" value="Sig_transdc_resp-reg_receiver"/>
</dbReference>
<feature type="domain" description="OmpR/PhoB-type" evidence="9">
    <location>
        <begin position="138"/>
        <end position="234"/>
    </location>
</feature>
<evidence type="ECO:0000256" key="5">
    <source>
        <dbReference type="ARBA" id="ARBA00023163"/>
    </source>
</evidence>
<evidence type="ECO:0000256" key="6">
    <source>
        <dbReference type="PROSITE-ProRule" id="PRU00169"/>
    </source>
</evidence>
<dbReference type="Gene3D" id="3.40.50.2300">
    <property type="match status" value="1"/>
</dbReference>
<evidence type="ECO:0000313" key="11">
    <source>
        <dbReference type="Proteomes" id="UP001500340"/>
    </source>
</evidence>
<dbReference type="PANTHER" id="PTHR48111:SF73">
    <property type="entry name" value="ALKALINE PHOSPHATASE SYNTHESIS TRANSCRIPTIONAL REGULATORY PROTEIN PHOP"/>
    <property type="match status" value="1"/>
</dbReference>
<dbReference type="Pfam" id="PF00072">
    <property type="entry name" value="Response_reg"/>
    <property type="match status" value="1"/>
</dbReference>
<keyword evidence="3" id="KW-0805">Transcription regulation</keyword>
<organism evidence="10 11">
    <name type="scientific">Paenibacillus motobuensis</name>
    <dbReference type="NCBI Taxonomy" id="295324"/>
    <lineage>
        <taxon>Bacteria</taxon>
        <taxon>Bacillati</taxon>
        <taxon>Bacillota</taxon>
        <taxon>Bacilli</taxon>
        <taxon>Bacillales</taxon>
        <taxon>Paenibacillaceae</taxon>
        <taxon>Paenibacillus</taxon>
    </lineage>
</organism>
<keyword evidence="5" id="KW-0804">Transcription</keyword>
<dbReference type="PROSITE" id="PS51755">
    <property type="entry name" value="OMPR_PHOB"/>
    <property type="match status" value="1"/>
</dbReference>
<keyword evidence="2" id="KW-0902">Two-component regulatory system</keyword>
<dbReference type="Gene3D" id="6.10.250.690">
    <property type="match status" value="1"/>
</dbReference>
<proteinExistence type="predicted"/>